<name>A0ABR9QMP5_9BACI</name>
<evidence type="ECO:0000313" key="8">
    <source>
        <dbReference type="Proteomes" id="UP001516662"/>
    </source>
</evidence>
<dbReference type="SUPFAM" id="SSF52540">
    <property type="entry name" value="P-loop containing nucleoside triphosphate hydrolases"/>
    <property type="match status" value="1"/>
</dbReference>
<dbReference type="Proteomes" id="UP001516662">
    <property type="component" value="Unassembled WGS sequence"/>
</dbReference>
<accession>A0ABR9QMP5</accession>
<evidence type="ECO:0000256" key="3">
    <source>
        <dbReference type="ARBA" id="ARBA00022806"/>
    </source>
</evidence>
<sequence>MTEKNKNWIVEEERINQIKNVILSKMESLKGNTGDLKGDIIDLRNTFWDDVKVNLDGSDEISETYLSIKQQAELLSERERSHRLFHKQLKTLSRLKDSPYFGRIDFLEEGEKVSEQIYLGISSLMDENDEQFLIYDWRAPISSLYYDFSPGKAHYETMDGTVEGEMELKRQFIVRQGNLKAMFDTGVTIGDDLLKEVLSNQSDNQMKSIVATIQKEQNQIIRSEGKYYLIVQGSAGSGKTSAALQRVAYLLYRYRGTLSSDNIMLFSPNPLFNSYVSTVLPELGEENMEQTTFQEYLVNRIGDKFTVEDAFSQMEFLLTSQEQSREFETRLAGIRYKASLEFKDLIDKYIELLSEEGLRFRDLRFKGRVLVSSVEISNYFYSLNKNSSIQSRMMDVVDWLLKELRTEEKKEQNKDWVIEEAELMSPEDHLKIYKKLQKQTRFTEDTFDDFEREQRLIAKVIVKRYFKPLNESVKSLRFIDLESMYLDLFVQNKDNDSATYPQDWKGICNQTINRLKDGTLAFEDTTPFIYLQDQLEGQKSNTMIRHLFIDEAQDYSPFQLAFFKQLFPKSRMTILGDVNQAIFAHSISSPTLLSTELYKDEKVEKITLTQSYRSTKEIIEFTKGIVSGGEEIKPFNRAGSKPTVLELESSASMREVILDKIKALKDAGHETVAIICKTATESEEVYKELNSEITIKLMKKNTSTFDKGVLILPAYLAKGIEFDAVLIWDASDTNYHKEYERNLFYVACTRAMHELHLYSLGKMSRFIANTSTTSYDLVEVRV</sequence>
<feature type="binding site" evidence="5">
    <location>
        <begin position="233"/>
        <end position="240"/>
    </location>
    <ligand>
        <name>ATP</name>
        <dbReference type="ChEBI" id="CHEBI:30616"/>
    </ligand>
</feature>
<dbReference type="EMBL" id="JADCLJ010000024">
    <property type="protein sequence ID" value="MBE4909769.1"/>
    <property type="molecule type" value="Genomic_DNA"/>
</dbReference>
<dbReference type="PANTHER" id="PTHR11070">
    <property type="entry name" value="UVRD / RECB / PCRA DNA HELICASE FAMILY MEMBER"/>
    <property type="match status" value="1"/>
</dbReference>
<keyword evidence="8" id="KW-1185">Reference proteome</keyword>
<reference evidence="7 8" key="1">
    <citation type="submission" date="2020-10" db="EMBL/GenBank/DDBJ databases">
        <title>Bacillus sp. HD4P25, an endophyte from a halophyte.</title>
        <authorList>
            <person name="Sun J.-Q."/>
        </authorList>
    </citation>
    <scope>NUCLEOTIDE SEQUENCE [LARGE SCALE GENOMIC DNA]</scope>
    <source>
        <strain evidence="7 8">YIM 93174</strain>
    </source>
</reference>
<dbReference type="InterPro" id="IPR000212">
    <property type="entry name" value="DNA_helicase_UvrD/REP"/>
</dbReference>
<keyword evidence="4 5" id="KW-0067">ATP-binding</keyword>
<keyword evidence="3 5" id="KW-0347">Helicase</keyword>
<dbReference type="InterPro" id="IPR027417">
    <property type="entry name" value="P-loop_NTPase"/>
</dbReference>
<dbReference type="Gene3D" id="3.40.50.300">
    <property type="entry name" value="P-loop containing nucleotide triphosphate hydrolases"/>
    <property type="match status" value="2"/>
</dbReference>
<dbReference type="PANTHER" id="PTHR11070:SF17">
    <property type="entry name" value="DNA HELICASE IV"/>
    <property type="match status" value="1"/>
</dbReference>
<evidence type="ECO:0000259" key="6">
    <source>
        <dbReference type="PROSITE" id="PS51198"/>
    </source>
</evidence>
<evidence type="ECO:0000256" key="5">
    <source>
        <dbReference type="PROSITE-ProRule" id="PRU00560"/>
    </source>
</evidence>
<evidence type="ECO:0000256" key="1">
    <source>
        <dbReference type="ARBA" id="ARBA00022741"/>
    </source>
</evidence>
<dbReference type="PROSITE" id="PS51198">
    <property type="entry name" value="UVRD_HELICASE_ATP_BIND"/>
    <property type="match status" value="1"/>
</dbReference>
<evidence type="ECO:0000313" key="7">
    <source>
        <dbReference type="EMBL" id="MBE4909769.1"/>
    </source>
</evidence>
<organism evidence="7 8">
    <name type="scientific">Litchfieldia luteola</name>
    <dbReference type="NCBI Taxonomy" id="682179"/>
    <lineage>
        <taxon>Bacteria</taxon>
        <taxon>Bacillati</taxon>
        <taxon>Bacillota</taxon>
        <taxon>Bacilli</taxon>
        <taxon>Bacillales</taxon>
        <taxon>Bacillaceae</taxon>
        <taxon>Litchfieldia</taxon>
    </lineage>
</organism>
<dbReference type="NCBIfam" id="NF041464">
    <property type="entry name" value="HelD_BACSU"/>
    <property type="match status" value="1"/>
</dbReference>
<dbReference type="InterPro" id="IPR048228">
    <property type="entry name" value="HelD_bacillota"/>
</dbReference>
<protein>
    <submittedName>
        <fullName evidence="7">UvrD-helicase domain-containing protein</fullName>
    </submittedName>
</protein>
<keyword evidence="1 5" id="KW-0547">Nucleotide-binding</keyword>
<dbReference type="InterPro" id="IPR014016">
    <property type="entry name" value="UvrD-like_ATP-bd"/>
</dbReference>
<feature type="domain" description="UvrD-like helicase ATP-binding" evidence="6">
    <location>
        <begin position="212"/>
        <end position="615"/>
    </location>
</feature>
<evidence type="ECO:0000256" key="4">
    <source>
        <dbReference type="ARBA" id="ARBA00022840"/>
    </source>
</evidence>
<comment type="caution">
    <text evidence="7">The sequence shown here is derived from an EMBL/GenBank/DDBJ whole genome shotgun (WGS) entry which is preliminary data.</text>
</comment>
<dbReference type="Pfam" id="PF00580">
    <property type="entry name" value="UvrD-helicase"/>
    <property type="match status" value="1"/>
</dbReference>
<evidence type="ECO:0000256" key="2">
    <source>
        <dbReference type="ARBA" id="ARBA00022801"/>
    </source>
</evidence>
<keyword evidence="2 5" id="KW-0378">Hydrolase</keyword>
<gene>
    <name evidence="7" type="ORF">IMZ08_17180</name>
</gene>
<dbReference type="Pfam" id="PF13538">
    <property type="entry name" value="UvrD_C_2"/>
    <property type="match status" value="1"/>
</dbReference>
<dbReference type="RefSeq" id="WP_193538746.1">
    <property type="nucleotide sequence ID" value="NZ_JADCLJ010000024.1"/>
</dbReference>
<dbReference type="InterPro" id="IPR027785">
    <property type="entry name" value="UvrD-like_helicase_C"/>
</dbReference>
<proteinExistence type="predicted"/>